<dbReference type="Pfam" id="PF03780">
    <property type="entry name" value="Asp23"/>
    <property type="match status" value="1"/>
</dbReference>
<dbReference type="EMBL" id="JBEZUR010000002">
    <property type="protein sequence ID" value="MEU3552945.1"/>
    <property type="molecule type" value="Genomic_DNA"/>
</dbReference>
<organism evidence="3 4">
    <name type="scientific">Streptomyces fragilis</name>
    <dbReference type="NCBI Taxonomy" id="67301"/>
    <lineage>
        <taxon>Bacteria</taxon>
        <taxon>Bacillati</taxon>
        <taxon>Actinomycetota</taxon>
        <taxon>Actinomycetes</taxon>
        <taxon>Kitasatosporales</taxon>
        <taxon>Streptomycetaceae</taxon>
        <taxon>Streptomyces</taxon>
    </lineage>
</organism>
<gene>
    <name evidence="3" type="ORF">AB0E65_01700</name>
</gene>
<feature type="region of interest" description="Disordered" evidence="2">
    <location>
        <begin position="1"/>
        <end position="29"/>
    </location>
</feature>
<comment type="similarity">
    <text evidence="1">Belongs to the asp23 family.</text>
</comment>
<proteinExistence type="inferred from homology"/>
<keyword evidence="4" id="KW-1185">Reference proteome</keyword>
<dbReference type="Proteomes" id="UP001550850">
    <property type="component" value="Unassembled WGS sequence"/>
</dbReference>
<reference evidence="3 4" key="1">
    <citation type="submission" date="2024-06" db="EMBL/GenBank/DDBJ databases">
        <title>The Natural Products Discovery Center: Release of the First 8490 Sequenced Strains for Exploring Actinobacteria Biosynthetic Diversity.</title>
        <authorList>
            <person name="Kalkreuter E."/>
            <person name="Kautsar S.A."/>
            <person name="Yang D."/>
            <person name="Bader C.D."/>
            <person name="Teijaro C.N."/>
            <person name="Fluegel L."/>
            <person name="Davis C.M."/>
            <person name="Simpson J.R."/>
            <person name="Lauterbach L."/>
            <person name="Steele A.D."/>
            <person name="Gui C."/>
            <person name="Meng S."/>
            <person name="Li G."/>
            <person name="Viehrig K."/>
            <person name="Ye F."/>
            <person name="Su P."/>
            <person name="Kiefer A.F."/>
            <person name="Nichols A."/>
            <person name="Cepeda A.J."/>
            <person name="Yan W."/>
            <person name="Fan B."/>
            <person name="Jiang Y."/>
            <person name="Adhikari A."/>
            <person name="Zheng C.-J."/>
            <person name="Schuster L."/>
            <person name="Cowan T.M."/>
            <person name="Smanski M.J."/>
            <person name="Chevrette M.G."/>
            <person name="De Carvalho L.P.S."/>
            <person name="Shen B."/>
        </authorList>
    </citation>
    <scope>NUCLEOTIDE SEQUENCE [LARGE SCALE GENOMIC DNA]</scope>
    <source>
        <strain evidence="3 4">NPDC038104</strain>
    </source>
</reference>
<protein>
    <submittedName>
        <fullName evidence="3">Asp23/Gls24 family envelope stress response protein</fullName>
    </submittedName>
</protein>
<comment type="caution">
    <text evidence="3">The sequence shown here is derived from an EMBL/GenBank/DDBJ whole genome shotgun (WGS) entry which is preliminary data.</text>
</comment>
<evidence type="ECO:0000313" key="4">
    <source>
        <dbReference type="Proteomes" id="UP001550850"/>
    </source>
</evidence>
<sequence length="127" mass="13470">MPATTTAARRPENAPGGGPASVPAGERGETRLADRVVARIAAQGAREALDHLPADAVPPYATVNLHQDAGTVRVDVSLELAYPSDIAGQCRAVRRRVTGRVAELTGLKVLEVEVHVERLHAVRGELR</sequence>
<name>A0ABV2YB42_9ACTN</name>
<dbReference type="InterPro" id="IPR005531">
    <property type="entry name" value="Asp23"/>
</dbReference>
<dbReference type="RefSeq" id="WP_108954098.1">
    <property type="nucleotide sequence ID" value="NZ_BEVZ01000003.1"/>
</dbReference>
<accession>A0ABV2YB42</accession>
<evidence type="ECO:0000256" key="2">
    <source>
        <dbReference type="SAM" id="MobiDB-lite"/>
    </source>
</evidence>
<evidence type="ECO:0000256" key="1">
    <source>
        <dbReference type="ARBA" id="ARBA00005721"/>
    </source>
</evidence>
<evidence type="ECO:0000313" key="3">
    <source>
        <dbReference type="EMBL" id="MEU3552945.1"/>
    </source>
</evidence>